<gene>
    <name evidence="7" type="primary">ybeY</name>
    <name evidence="8" type="ORF">BXY57_0143</name>
</gene>
<dbReference type="GO" id="GO:0004521">
    <property type="term" value="F:RNA endonuclease activity"/>
    <property type="evidence" value="ECO:0007669"/>
    <property type="project" value="UniProtKB-UniRule"/>
</dbReference>
<evidence type="ECO:0000256" key="3">
    <source>
        <dbReference type="ARBA" id="ARBA00022723"/>
    </source>
</evidence>
<proteinExistence type="inferred from homology"/>
<dbReference type="AlphaFoldDB" id="A0A2M9CRP3"/>
<dbReference type="Gene3D" id="3.40.390.30">
    <property type="entry name" value="Metalloproteases ('zincins'), catalytic domain"/>
    <property type="match status" value="1"/>
</dbReference>
<evidence type="ECO:0000256" key="7">
    <source>
        <dbReference type="HAMAP-Rule" id="MF_00009"/>
    </source>
</evidence>
<dbReference type="EMBL" id="PGFG01000001">
    <property type="protein sequence ID" value="PJJ74583.1"/>
    <property type="molecule type" value="Genomic_DNA"/>
</dbReference>
<dbReference type="GO" id="GO:0004222">
    <property type="term" value="F:metalloendopeptidase activity"/>
    <property type="evidence" value="ECO:0007669"/>
    <property type="project" value="InterPro"/>
</dbReference>
<keyword evidence="6 7" id="KW-0862">Zinc</keyword>
<keyword evidence="3 7" id="KW-0479">Metal-binding</keyword>
<evidence type="ECO:0000313" key="9">
    <source>
        <dbReference type="Proteomes" id="UP000230000"/>
    </source>
</evidence>
<dbReference type="HAMAP" id="MF_00009">
    <property type="entry name" value="Endoribonucl_YbeY"/>
    <property type="match status" value="1"/>
</dbReference>
<sequence>MVKPRILFASHEVSNPFRPPLTRNRIRQALSYLFDQEQKSFLKLLYVFCRDDFLWELNQQYLQHDTYTDILTFDLTPFAGAPVEAEIYISVERVHENAHRFGVPFEDELVRVIFHGALHLCGYDDHREADQKRMRAREDVYLDFWHKLKDAS</sequence>
<dbReference type="GO" id="GO:0005737">
    <property type="term" value="C:cytoplasm"/>
    <property type="evidence" value="ECO:0007669"/>
    <property type="project" value="UniProtKB-SubCell"/>
</dbReference>
<dbReference type="PANTHER" id="PTHR46986">
    <property type="entry name" value="ENDORIBONUCLEASE YBEY, CHLOROPLASTIC"/>
    <property type="match status" value="1"/>
</dbReference>
<dbReference type="SUPFAM" id="SSF55486">
    <property type="entry name" value="Metalloproteases ('zincins'), catalytic domain"/>
    <property type="match status" value="1"/>
</dbReference>
<keyword evidence="7" id="KW-0698">rRNA processing</keyword>
<dbReference type="GO" id="GO:0008270">
    <property type="term" value="F:zinc ion binding"/>
    <property type="evidence" value="ECO:0007669"/>
    <property type="project" value="UniProtKB-UniRule"/>
</dbReference>
<comment type="caution">
    <text evidence="8">The sequence shown here is derived from an EMBL/GenBank/DDBJ whole genome shotgun (WGS) entry which is preliminary data.</text>
</comment>
<dbReference type="PANTHER" id="PTHR46986:SF1">
    <property type="entry name" value="ENDORIBONUCLEASE YBEY, CHLOROPLASTIC"/>
    <property type="match status" value="1"/>
</dbReference>
<keyword evidence="7" id="KW-0963">Cytoplasm</keyword>
<organism evidence="8 9">
    <name type="scientific">Thermoflavifilum aggregans</name>
    <dbReference type="NCBI Taxonomy" id="454188"/>
    <lineage>
        <taxon>Bacteria</taxon>
        <taxon>Pseudomonadati</taxon>
        <taxon>Bacteroidota</taxon>
        <taxon>Chitinophagia</taxon>
        <taxon>Chitinophagales</taxon>
        <taxon>Chitinophagaceae</taxon>
        <taxon>Thermoflavifilum</taxon>
    </lineage>
</organism>
<dbReference type="Proteomes" id="UP000230000">
    <property type="component" value="Unassembled WGS sequence"/>
</dbReference>
<keyword evidence="7" id="KW-0690">Ribosome biogenesis</keyword>
<evidence type="ECO:0000256" key="2">
    <source>
        <dbReference type="ARBA" id="ARBA00022722"/>
    </source>
</evidence>
<evidence type="ECO:0000256" key="6">
    <source>
        <dbReference type="ARBA" id="ARBA00022833"/>
    </source>
</evidence>
<evidence type="ECO:0000313" key="8">
    <source>
        <dbReference type="EMBL" id="PJJ74583.1"/>
    </source>
</evidence>
<dbReference type="EC" id="3.1.-.-" evidence="7"/>
<comment type="subcellular location">
    <subcellularLocation>
        <location evidence="7">Cytoplasm</location>
    </subcellularLocation>
</comment>
<keyword evidence="4 7" id="KW-0255">Endonuclease</keyword>
<dbReference type="NCBIfam" id="TIGR00043">
    <property type="entry name" value="rRNA maturation RNase YbeY"/>
    <property type="match status" value="1"/>
</dbReference>
<feature type="binding site" evidence="7">
    <location>
        <position position="115"/>
    </location>
    <ligand>
        <name>Zn(2+)</name>
        <dbReference type="ChEBI" id="CHEBI:29105"/>
        <note>catalytic</note>
    </ligand>
</feature>
<feature type="binding site" evidence="7">
    <location>
        <position position="125"/>
    </location>
    <ligand>
        <name>Zn(2+)</name>
        <dbReference type="ChEBI" id="CHEBI:29105"/>
        <note>catalytic</note>
    </ligand>
</feature>
<evidence type="ECO:0000256" key="4">
    <source>
        <dbReference type="ARBA" id="ARBA00022759"/>
    </source>
</evidence>
<dbReference type="InterPro" id="IPR023091">
    <property type="entry name" value="MetalPrtase_cat_dom_sf_prd"/>
</dbReference>
<name>A0A2M9CRP3_9BACT</name>
<evidence type="ECO:0000256" key="1">
    <source>
        <dbReference type="ARBA" id="ARBA00010875"/>
    </source>
</evidence>
<keyword evidence="5 7" id="KW-0378">Hydrolase</keyword>
<evidence type="ECO:0000256" key="5">
    <source>
        <dbReference type="ARBA" id="ARBA00022801"/>
    </source>
</evidence>
<comment type="function">
    <text evidence="7">Single strand-specific metallo-endoribonuclease involved in late-stage 70S ribosome quality control and in maturation of the 3' terminus of the 16S rRNA.</text>
</comment>
<protein>
    <recommendedName>
        <fullName evidence="7">Endoribonuclease YbeY</fullName>
        <ecNumber evidence="7">3.1.-.-</ecNumber>
    </recommendedName>
</protein>
<keyword evidence="9" id="KW-1185">Reference proteome</keyword>
<dbReference type="Pfam" id="PF02130">
    <property type="entry name" value="YbeY"/>
    <property type="match status" value="1"/>
</dbReference>
<dbReference type="GO" id="GO:0006364">
    <property type="term" value="P:rRNA processing"/>
    <property type="evidence" value="ECO:0007669"/>
    <property type="project" value="UniProtKB-UniRule"/>
</dbReference>
<comment type="cofactor">
    <cofactor evidence="7">
        <name>Zn(2+)</name>
        <dbReference type="ChEBI" id="CHEBI:29105"/>
    </cofactor>
    <text evidence="7">Binds 1 zinc ion.</text>
</comment>
<accession>A0A2M9CRP3</accession>
<comment type="similarity">
    <text evidence="1 7">Belongs to the endoribonuclease YbeY family.</text>
</comment>
<keyword evidence="2 7" id="KW-0540">Nuclease</keyword>
<dbReference type="InterPro" id="IPR002036">
    <property type="entry name" value="YbeY"/>
</dbReference>
<feature type="binding site" evidence="7">
    <location>
        <position position="119"/>
    </location>
    <ligand>
        <name>Zn(2+)</name>
        <dbReference type="ChEBI" id="CHEBI:29105"/>
        <note>catalytic</note>
    </ligand>
</feature>
<dbReference type="OrthoDB" id="9811984at2"/>
<reference evidence="8 9" key="1">
    <citation type="submission" date="2017-11" db="EMBL/GenBank/DDBJ databases">
        <title>Genomic Encyclopedia of Archaeal and Bacterial Type Strains, Phase II (KMG-II): From Individual Species to Whole Genera.</title>
        <authorList>
            <person name="Goeker M."/>
        </authorList>
    </citation>
    <scope>NUCLEOTIDE SEQUENCE [LARGE SCALE GENOMIC DNA]</scope>
    <source>
        <strain evidence="8 9">DSM 27268</strain>
    </source>
</reference>